<reference evidence="2" key="1">
    <citation type="submission" date="2020-06" db="EMBL/GenBank/DDBJ databases">
        <authorList>
            <consortium name="Plant Systems Biology data submission"/>
        </authorList>
    </citation>
    <scope>NUCLEOTIDE SEQUENCE</scope>
    <source>
        <strain evidence="2">D6</strain>
    </source>
</reference>
<organism evidence="2 3">
    <name type="scientific">Seminavis robusta</name>
    <dbReference type="NCBI Taxonomy" id="568900"/>
    <lineage>
        <taxon>Eukaryota</taxon>
        <taxon>Sar</taxon>
        <taxon>Stramenopiles</taxon>
        <taxon>Ochrophyta</taxon>
        <taxon>Bacillariophyta</taxon>
        <taxon>Bacillariophyceae</taxon>
        <taxon>Bacillariophycidae</taxon>
        <taxon>Naviculales</taxon>
        <taxon>Naviculaceae</taxon>
        <taxon>Seminavis</taxon>
    </lineage>
</organism>
<dbReference type="EMBL" id="CAICTM010001201">
    <property type="protein sequence ID" value="CAB9521523.1"/>
    <property type="molecule type" value="Genomic_DNA"/>
</dbReference>
<sequence length="229" mass="25084">MVPPMHMTPYGYPPPGMFFGHYPMPNMMSPISMAQSYGTGGGTNHAGPPDKYASSSAKPISNVPHIQAPPPRRAGITLALSCDDEQLSEYQMLVRKQLEIFEAQPEDVESNTQGRKKQVILGQVGIRCRHCSGLSLRQRGRGAVYYPARLQGVYQAAQNMASSHLCESCQCIPPHLKADLRNLRDRRDTASGGKQYWADGARAMGLVESDEGLRLRRPEGTNGQSPTTS</sequence>
<dbReference type="OrthoDB" id="47491at2759"/>
<accession>A0A9N8EIT7</accession>
<protein>
    <submittedName>
        <fullName evidence="2">Uncharacterized protein</fullName>
    </submittedName>
</protein>
<evidence type="ECO:0000313" key="3">
    <source>
        <dbReference type="Proteomes" id="UP001153069"/>
    </source>
</evidence>
<feature type="region of interest" description="Disordered" evidence="1">
    <location>
        <begin position="208"/>
        <end position="229"/>
    </location>
</feature>
<name>A0A9N8EIT7_9STRA</name>
<dbReference type="Proteomes" id="UP001153069">
    <property type="component" value="Unassembled WGS sequence"/>
</dbReference>
<proteinExistence type="predicted"/>
<evidence type="ECO:0000256" key="1">
    <source>
        <dbReference type="SAM" id="MobiDB-lite"/>
    </source>
</evidence>
<evidence type="ECO:0000313" key="2">
    <source>
        <dbReference type="EMBL" id="CAB9521523.1"/>
    </source>
</evidence>
<feature type="region of interest" description="Disordered" evidence="1">
    <location>
        <begin position="39"/>
        <end position="69"/>
    </location>
</feature>
<comment type="caution">
    <text evidence="2">The sequence shown here is derived from an EMBL/GenBank/DDBJ whole genome shotgun (WGS) entry which is preliminary data.</text>
</comment>
<gene>
    <name evidence="2" type="ORF">SEMRO_1203_G252150.1</name>
</gene>
<dbReference type="AlphaFoldDB" id="A0A9N8EIT7"/>
<keyword evidence="3" id="KW-1185">Reference proteome</keyword>